<evidence type="ECO:0000313" key="1">
    <source>
        <dbReference type="Ensembl" id="ENSMLEP00000007492.1"/>
    </source>
</evidence>
<evidence type="ECO:0000313" key="2">
    <source>
        <dbReference type="Proteomes" id="UP000233140"/>
    </source>
</evidence>
<dbReference type="Ensembl" id="ENSMLET00000030808.1">
    <property type="protein sequence ID" value="ENSMLEP00000007492.1"/>
    <property type="gene ID" value="ENSMLEG00000027807.1"/>
</dbReference>
<sequence>VKRHKNRENSGLYVMDRVGIFREHPASEAAAAPSSGITLPSPTLHWGVSHCASCRRTQLGGEAMGLERRLEKVCGAVCENSGARSLLVEKPKRKSSISLTILSNFGSLVSVSVFPPRRHSFPK</sequence>
<dbReference type="GeneTree" id="ENSGT00910000147473"/>
<dbReference type="AlphaFoldDB" id="A0A2K5XW01"/>
<dbReference type="OMA" id="KRSIHNP"/>
<organism evidence="1 2">
    <name type="scientific">Mandrillus leucophaeus</name>
    <name type="common">Drill</name>
    <name type="synonym">Papio leucophaeus</name>
    <dbReference type="NCBI Taxonomy" id="9568"/>
    <lineage>
        <taxon>Eukaryota</taxon>
        <taxon>Metazoa</taxon>
        <taxon>Chordata</taxon>
        <taxon>Craniata</taxon>
        <taxon>Vertebrata</taxon>
        <taxon>Euteleostomi</taxon>
        <taxon>Mammalia</taxon>
        <taxon>Eutheria</taxon>
        <taxon>Euarchontoglires</taxon>
        <taxon>Primates</taxon>
        <taxon>Haplorrhini</taxon>
        <taxon>Catarrhini</taxon>
        <taxon>Cercopithecidae</taxon>
        <taxon>Cercopithecinae</taxon>
        <taxon>Mandrillus</taxon>
    </lineage>
</organism>
<reference evidence="1" key="1">
    <citation type="submission" date="2025-08" db="UniProtKB">
        <authorList>
            <consortium name="Ensembl"/>
        </authorList>
    </citation>
    <scope>IDENTIFICATION</scope>
</reference>
<name>A0A2K5XW01_MANLE</name>
<dbReference type="Proteomes" id="UP000233140">
    <property type="component" value="Unassembled WGS sequence"/>
</dbReference>
<accession>A0A2K5XW01</accession>
<protein>
    <submittedName>
        <fullName evidence="1">Uncharacterized protein</fullName>
    </submittedName>
</protein>
<proteinExistence type="predicted"/>
<keyword evidence="2" id="KW-1185">Reference proteome</keyword>
<reference evidence="1" key="2">
    <citation type="submission" date="2025-09" db="UniProtKB">
        <authorList>
            <consortium name="Ensembl"/>
        </authorList>
    </citation>
    <scope>IDENTIFICATION</scope>
</reference>